<dbReference type="PANTHER" id="PTHR15503">
    <property type="entry name" value="LDOC1 RELATED"/>
    <property type="match status" value="1"/>
</dbReference>
<sequence length="86" mass="9773">MSGSTSISDKPPDLTGVPEEYHEFADVFSKSKVDELPEHRPYDLKIDLEEGATPPLGPIYSLSKVELDTLREYIEENLRSGFIRLY</sequence>
<dbReference type="OMA" id="PEYQNFW"/>
<protein>
    <submittedName>
        <fullName evidence="1">Uncharacterized protein</fullName>
    </submittedName>
</protein>
<organism evidence="1 2">
    <name type="scientific">Pycnoporus cinnabarinus</name>
    <name type="common">Cinnabar-red polypore</name>
    <name type="synonym">Trametes cinnabarina</name>
    <dbReference type="NCBI Taxonomy" id="5643"/>
    <lineage>
        <taxon>Eukaryota</taxon>
        <taxon>Fungi</taxon>
        <taxon>Dikarya</taxon>
        <taxon>Basidiomycota</taxon>
        <taxon>Agaricomycotina</taxon>
        <taxon>Agaricomycetes</taxon>
        <taxon>Polyporales</taxon>
        <taxon>Polyporaceae</taxon>
        <taxon>Trametes</taxon>
    </lineage>
</organism>
<dbReference type="InterPro" id="IPR043502">
    <property type="entry name" value="DNA/RNA_pol_sf"/>
</dbReference>
<dbReference type="Proteomes" id="UP000029665">
    <property type="component" value="Unassembled WGS sequence"/>
</dbReference>
<dbReference type="SUPFAM" id="SSF56672">
    <property type="entry name" value="DNA/RNA polymerases"/>
    <property type="match status" value="1"/>
</dbReference>
<dbReference type="PANTHER" id="PTHR15503:SF22">
    <property type="entry name" value="TRANSPOSON TY3-I GAG POLYPROTEIN"/>
    <property type="match status" value="1"/>
</dbReference>
<dbReference type="STRING" id="5643.A0A060S1R8"/>
<dbReference type="HOGENOM" id="CLU_2498967_0_0_1"/>
<reference evidence="1" key="1">
    <citation type="submission" date="2014-01" db="EMBL/GenBank/DDBJ databases">
        <title>The genome of the white-rot fungus Pycnoporus cinnabarinus: a basidiomycete model with a versatile arsenal for lignocellulosic biomass breakdown.</title>
        <authorList>
            <person name="Levasseur A."/>
            <person name="Lomascolo A."/>
            <person name="Ruiz-Duenas F.J."/>
            <person name="Uzan E."/>
            <person name="Piumi F."/>
            <person name="Kues U."/>
            <person name="Ram A.F.J."/>
            <person name="Murat C."/>
            <person name="Haon M."/>
            <person name="Benoit I."/>
            <person name="Arfi Y."/>
            <person name="Chevret D."/>
            <person name="Drula E."/>
            <person name="Kwon M.J."/>
            <person name="Gouret P."/>
            <person name="Lesage-Meessen L."/>
            <person name="Lombard V."/>
            <person name="Mariette J."/>
            <person name="Noirot C."/>
            <person name="Park J."/>
            <person name="Patyshakuliyeva A."/>
            <person name="Wieneger R.A.B."/>
            <person name="Wosten H.A.B."/>
            <person name="Martin F."/>
            <person name="Coutinho P.M."/>
            <person name="de Vries R."/>
            <person name="Martinez A.T."/>
            <person name="Klopp C."/>
            <person name="Pontarotti P."/>
            <person name="Henrissat B."/>
            <person name="Record E."/>
        </authorList>
    </citation>
    <scope>NUCLEOTIDE SEQUENCE [LARGE SCALE GENOMIC DNA]</scope>
    <source>
        <strain evidence="1">BRFM137</strain>
    </source>
</reference>
<proteinExistence type="predicted"/>
<gene>
    <name evidence="1" type="ORF">BN946_scf185003.g3</name>
</gene>
<dbReference type="AlphaFoldDB" id="A0A060S1R8"/>
<name>A0A060S1R8_PYCCI</name>
<dbReference type="OrthoDB" id="3036073at2759"/>
<accession>A0A060S1R8</accession>
<dbReference type="InterPro" id="IPR032567">
    <property type="entry name" value="RTL1-rel"/>
</dbReference>
<keyword evidence="2" id="KW-1185">Reference proteome</keyword>
<comment type="caution">
    <text evidence="1">The sequence shown here is derived from an EMBL/GenBank/DDBJ whole genome shotgun (WGS) entry which is preliminary data.</text>
</comment>
<evidence type="ECO:0000313" key="1">
    <source>
        <dbReference type="EMBL" id="CDO68131.1"/>
    </source>
</evidence>
<evidence type="ECO:0000313" key="2">
    <source>
        <dbReference type="Proteomes" id="UP000029665"/>
    </source>
</evidence>
<dbReference type="Gene3D" id="3.10.10.10">
    <property type="entry name" value="HIV Type 1 Reverse Transcriptase, subunit A, domain 1"/>
    <property type="match status" value="1"/>
</dbReference>
<dbReference type="EMBL" id="CCBP010000005">
    <property type="protein sequence ID" value="CDO68131.1"/>
    <property type="molecule type" value="Genomic_DNA"/>
</dbReference>